<evidence type="ECO:0000313" key="2">
    <source>
        <dbReference type="Proteomes" id="UP000254938"/>
    </source>
</evidence>
<sequence>MNPSKPALPGFFIKGDCSDATTRMIGMYICTYPMRFLICQLRLLKQLFEYAMIIYTQKVIAMILEKTHLDILEKIHGVALL</sequence>
<proteinExistence type="predicted"/>
<gene>
    <name evidence="1" type="ORF">NCTC9140_06145</name>
</gene>
<dbReference type="Proteomes" id="UP000254938">
    <property type="component" value="Unassembled WGS sequence"/>
</dbReference>
<protein>
    <submittedName>
        <fullName evidence="1">Uncharacterized protein</fullName>
    </submittedName>
</protein>
<evidence type="ECO:0000313" key="1">
    <source>
        <dbReference type="EMBL" id="STS84352.1"/>
    </source>
</evidence>
<dbReference type="EMBL" id="UGKQ01000007">
    <property type="protein sequence ID" value="STS84352.1"/>
    <property type="molecule type" value="Genomic_DNA"/>
</dbReference>
<organism evidence="1 2">
    <name type="scientific">Klebsiella pneumoniae</name>
    <dbReference type="NCBI Taxonomy" id="573"/>
    <lineage>
        <taxon>Bacteria</taxon>
        <taxon>Pseudomonadati</taxon>
        <taxon>Pseudomonadota</taxon>
        <taxon>Gammaproteobacteria</taxon>
        <taxon>Enterobacterales</taxon>
        <taxon>Enterobacteriaceae</taxon>
        <taxon>Klebsiella/Raoultella group</taxon>
        <taxon>Klebsiella</taxon>
        <taxon>Klebsiella pneumoniae complex</taxon>
    </lineage>
</organism>
<name>A0A377TXL8_KLEPN</name>
<dbReference type="AlphaFoldDB" id="A0A377TXL8"/>
<reference evidence="1 2" key="1">
    <citation type="submission" date="2018-06" db="EMBL/GenBank/DDBJ databases">
        <authorList>
            <consortium name="Pathogen Informatics"/>
            <person name="Doyle S."/>
        </authorList>
    </citation>
    <scope>NUCLEOTIDE SEQUENCE [LARGE SCALE GENOMIC DNA]</scope>
    <source>
        <strain evidence="1 2">NCTC9140</strain>
    </source>
</reference>
<accession>A0A377TXL8</accession>